<dbReference type="SMART" id="SM00775">
    <property type="entry name" value="LNS2"/>
    <property type="match status" value="1"/>
</dbReference>
<protein>
    <recommendedName>
        <fullName evidence="3">phosphatidate phosphatase</fullName>
        <ecNumber evidence="3">3.1.3.4</ecNumber>
    </recommendedName>
</protein>
<organism evidence="8 9">
    <name type="scientific">Cryptococcus neoformans Tu259-1</name>
    <dbReference type="NCBI Taxonomy" id="1230072"/>
    <lineage>
        <taxon>Eukaryota</taxon>
        <taxon>Fungi</taxon>
        <taxon>Dikarya</taxon>
        <taxon>Basidiomycota</taxon>
        <taxon>Agaricomycotina</taxon>
        <taxon>Tremellomycetes</taxon>
        <taxon>Tremellales</taxon>
        <taxon>Cryptococcaceae</taxon>
        <taxon>Cryptococcus</taxon>
        <taxon>Cryptococcus neoformans species complex</taxon>
    </lineage>
</organism>
<proteinExistence type="inferred from homology"/>
<keyword evidence="4" id="KW-0597">Phosphoprotein</keyword>
<feature type="compositionally biased region" description="Low complexity" evidence="6">
    <location>
        <begin position="105"/>
        <end position="115"/>
    </location>
</feature>
<feature type="region of interest" description="Disordered" evidence="6">
    <location>
        <begin position="1004"/>
        <end position="1139"/>
    </location>
</feature>
<comment type="cofactor">
    <cofactor evidence="1">
        <name>Mg(2+)</name>
        <dbReference type="ChEBI" id="CHEBI:18420"/>
    </cofactor>
</comment>
<evidence type="ECO:0000256" key="5">
    <source>
        <dbReference type="ARBA" id="ARBA00022801"/>
    </source>
</evidence>
<feature type="compositionally biased region" description="Low complexity" evidence="6">
    <location>
        <begin position="415"/>
        <end position="426"/>
    </location>
</feature>
<comment type="similarity">
    <text evidence="2">Belongs to the lipin family.</text>
</comment>
<dbReference type="Proteomes" id="UP000199727">
    <property type="component" value="Unassembled WGS sequence"/>
</dbReference>
<dbReference type="Pfam" id="PF16876">
    <property type="entry name" value="Lipin_mid"/>
    <property type="match status" value="1"/>
</dbReference>
<dbReference type="GO" id="GO:0009062">
    <property type="term" value="P:fatty acid catabolic process"/>
    <property type="evidence" value="ECO:0007669"/>
    <property type="project" value="TreeGrafter"/>
</dbReference>
<dbReference type="Pfam" id="PF08235">
    <property type="entry name" value="LNS2"/>
    <property type="match status" value="1"/>
</dbReference>
<dbReference type="PANTHER" id="PTHR12181:SF12">
    <property type="entry name" value="PHOSPHATIDATE PHOSPHATASE"/>
    <property type="match status" value="1"/>
</dbReference>
<feature type="compositionally biased region" description="Basic and acidic residues" evidence="6">
    <location>
        <begin position="607"/>
        <end position="618"/>
    </location>
</feature>
<feature type="compositionally biased region" description="Basic and acidic residues" evidence="6">
    <location>
        <begin position="1100"/>
        <end position="1110"/>
    </location>
</feature>
<dbReference type="FunFam" id="3.40.50.1000:FF:000063">
    <property type="entry name" value="Nuclear elongation and deformation protein"/>
    <property type="match status" value="1"/>
</dbReference>
<evidence type="ECO:0000256" key="1">
    <source>
        <dbReference type="ARBA" id="ARBA00001946"/>
    </source>
</evidence>
<evidence type="ECO:0000256" key="2">
    <source>
        <dbReference type="ARBA" id="ARBA00005476"/>
    </source>
</evidence>
<evidence type="ECO:0000256" key="3">
    <source>
        <dbReference type="ARBA" id="ARBA00012638"/>
    </source>
</evidence>
<dbReference type="AlphaFoldDB" id="A0A854QEL3"/>
<keyword evidence="5" id="KW-0378">Hydrolase</keyword>
<dbReference type="PANTHER" id="PTHR12181">
    <property type="entry name" value="LIPIN"/>
    <property type="match status" value="1"/>
</dbReference>
<dbReference type="InterPro" id="IPR031315">
    <property type="entry name" value="LNS2/PITP"/>
</dbReference>
<dbReference type="InterPro" id="IPR013209">
    <property type="entry name" value="LNS2"/>
</dbReference>
<feature type="compositionally biased region" description="Basic and acidic residues" evidence="6">
    <location>
        <begin position="171"/>
        <end position="181"/>
    </location>
</feature>
<reference evidence="8 9" key="1">
    <citation type="submission" date="2017-06" db="EMBL/GenBank/DDBJ databases">
        <title>Global population genomics of the pathogenic fungus Cryptococcus neoformans var. grubii.</title>
        <authorList>
            <person name="Cuomo C."/>
            <person name="Litvintseva A."/>
            <person name="Chen Y."/>
            <person name="Young S."/>
            <person name="Zeng Q."/>
            <person name="Chapman S."/>
            <person name="Gujja S."/>
            <person name="Saif S."/>
            <person name="Birren B."/>
        </authorList>
    </citation>
    <scope>NUCLEOTIDE SEQUENCE [LARGE SCALE GENOMIC DNA]</scope>
    <source>
        <strain evidence="8 9">Tu259-1</strain>
    </source>
</reference>
<dbReference type="Pfam" id="PF04571">
    <property type="entry name" value="Lipin_N"/>
    <property type="match status" value="1"/>
</dbReference>
<feature type="compositionally biased region" description="Basic and acidic residues" evidence="6">
    <location>
        <begin position="271"/>
        <end position="283"/>
    </location>
</feature>
<feature type="compositionally biased region" description="Low complexity" evidence="6">
    <location>
        <begin position="692"/>
        <end position="701"/>
    </location>
</feature>
<feature type="compositionally biased region" description="Low complexity" evidence="6">
    <location>
        <begin position="1011"/>
        <end position="1028"/>
    </location>
</feature>
<feature type="domain" description="LNS2/PITP" evidence="7">
    <location>
        <begin position="768"/>
        <end position="925"/>
    </location>
</feature>
<dbReference type="InterPro" id="IPR023214">
    <property type="entry name" value="HAD_sf"/>
</dbReference>
<evidence type="ECO:0000313" key="9">
    <source>
        <dbReference type="Proteomes" id="UP000199727"/>
    </source>
</evidence>
<feature type="compositionally biased region" description="Polar residues" evidence="6">
    <location>
        <begin position="327"/>
        <end position="337"/>
    </location>
</feature>
<dbReference type="GO" id="GO:0008195">
    <property type="term" value="F:phosphatidate phosphatase activity"/>
    <property type="evidence" value="ECO:0007669"/>
    <property type="project" value="UniProtKB-EC"/>
</dbReference>
<dbReference type="SUPFAM" id="SSF56784">
    <property type="entry name" value="HAD-like"/>
    <property type="match status" value="1"/>
</dbReference>
<dbReference type="GO" id="GO:0019432">
    <property type="term" value="P:triglyceride biosynthetic process"/>
    <property type="evidence" value="ECO:0007669"/>
    <property type="project" value="TreeGrafter"/>
</dbReference>
<feature type="compositionally biased region" description="Acidic residues" evidence="6">
    <location>
        <begin position="384"/>
        <end position="394"/>
    </location>
</feature>
<feature type="compositionally biased region" description="Low complexity" evidence="6">
    <location>
        <begin position="624"/>
        <end position="650"/>
    </location>
</feature>
<evidence type="ECO:0000259" key="7">
    <source>
        <dbReference type="SMART" id="SM00775"/>
    </source>
</evidence>
<dbReference type="GO" id="GO:0005634">
    <property type="term" value="C:nucleus"/>
    <property type="evidence" value="ECO:0007669"/>
    <property type="project" value="TreeGrafter"/>
</dbReference>
<feature type="compositionally biased region" description="Basic and acidic residues" evidence="6">
    <location>
        <begin position="395"/>
        <end position="404"/>
    </location>
</feature>
<dbReference type="InterPro" id="IPR026058">
    <property type="entry name" value="LIPIN"/>
</dbReference>
<dbReference type="InterPro" id="IPR036412">
    <property type="entry name" value="HAD-like_sf"/>
</dbReference>
<dbReference type="Gene3D" id="3.40.50.1000">
    <property type="entry name" value="HAD superfamily/HAD-like"/>
    <property type="match status" value="1"/>
</dbReference>
<dbReference type="InterPro" id="IPR007651">
    <property type="entry name" value="Lipin_N"/>
</dbReference>
<feature type="compositionally biased region" description="Acidic residues" evidence="6">
    <location>
        <begin position="1049"/>
        <end position="1060"/>
    </location>
</feature>
<dbReference type="EMBL" id="AMKT01000040">
    <property type="protein sequence ID" value="OXG22381.1"/>
    <property type="molecule type" value="Genomic_DNA"/>
</dbReference>
<evidence type="ECO:0000256" key="4">
    <source>
        <dbReference type="ARBA" id="ARBA00022553"/>
    </source>
</evidence>
<feature type="compositionally biased region" description="Acidic residues" evidence="6">
    <location>
        <begin position="1111"/>
        <end position="1139"/>
    </location>
</feature>
<feature type="compositionally biased region" description="Polar residues" evidence="6">
    <location>
        <begin position="242"/>
        <end position="255"/>
    </location>
</feature>
<feature type="compositionally biased region" description="Low complexity" evidence="6">
    <location>
        <begin position="201"/>
        <end position="215"/>
    </location>
</feature>
<evidence type="ECO:0000256" key="6">
    <source>
        <dbReference type="SAM" id="MobiDB-lite"/>
    </source>
</evidence>
<sequence>MQYLSKAYNYYSGINPATLSGAIDVIVVRHVDTDGTVTLSSSPFHVRFGKLQVLRAAEKRVTIRLPNNLPAPHVAPFHMKVGETGEAFFVVETDEQVPADLLTSPVVMPTETEVPPSTPLSDEHPPEEEHLGSLTQEPFGDTEQQVPHESPLGEVDFLDLNASPFGTPNKRRGDDQQDKHTVANMSNSLTKSPVLGTASTLLPSPLKPSPSKYPGNSPPPPPARQPSIDDGIPNGNDESEAKQSSQPVVSNTNDEPNPMQAHPGEKASLPLRDRKLEKLKSDSHNATAGVNATRGEGGLPKVKAGQGEGPEVVYGKDVVLDMDGYHSSGNADGSASENEQDGSVEAFIQDLLASIQPAASAMDDRPKPRKSKSADTEVPSSRGDEDEDEDEDDDAHTPVKHSPEQDLSSARRGLPVSNPRNRPPTRSRLDRGQSEPPQFQSQDGLSRSPDRGAKAAMEMEWDWGRRKPLGSDDEMDEGGSTTIGRPPLGRLKNVEENPYMFVLEVGKRTHMFELALCEEWGHNSTEASQEAAFIKNRLTFQTFIESPTVVDDANIVLRYNDLFFTWSTGYRLLYALAMYRRALVPPSASPSSPTLPAMTLSSLGAGEQRRRSDSRVDTGDGTQRQSGYGWSRWWRRGQSSGSSAPQGSSSVPRQEPPREPKTETAPARTTPVPGTPSTDVQGQDKEGGSGGTETEAGTRAGLQGEDEKVLPGEGVKNYAKTLRLSSEQLQQLHLKPGPNTVQFSVTSSYSGLATCTARIFLWEETDQIVISDIDGTITKSDALGHVFAAIGRDWTHLGIAKLYTDIGNNGYKILYLTSRAIGQADTTREYLKSIAQGQYRMPEGPVLMSPDRLMASLHREVIMRKPELFKMACLRDIQRLFGTQAKEAFYAGFGNRITDAMSYRSVGIDASKIYTIDSTGVVRTELLQAAGHKGSYIQLNDLVNEVFPPVSTKFKPEYTDFNYWRDPVPDIPLPDFSPPSPALSARSDTSGRLSVLGKIAGIGRRSSRATMGHAHSPSSASMSGASASQMDPSSRPSSPLIAPSVTSDDLSEVEDGEGEGDEQRSLSSMPGSFEDDRGKYLNDPFFAPQGHGPQSRSSRSRGDKKGGSGKEEEEGGEGREEGEDEREGGDSYSYDDDAIFDDDILAAGEMQHVPF</sequence>
<feature type="compositionally biased region" description="Low complexity" evidence="6">
    <location>
        <begin position="585"/>
        <end position="603"/>
    </location>
</feature>
<dbReference type="EC" id="3.1.3.4" evidence="3"/>
<feature type="region of interest" description="Disordered" evidence="6">
    <location>
        <begin position="105"/>
        <end position="490"/>
    </location>
</feature>
<accession>A0A854QEL3</accession>
<gene>
    <name evidence="8" type="ORF">C361_03042</name>
</gene>
<name>A0A854QEL3_CRYNE</name>
<feature type="compositionally biased region" description="Basic and acidic residues" evidence="6">
    <location>
        <begin position="121"/>
        <end position="131"/>
    </location>
</feature>
<dbReference type="OrthoDB" id="4567at2759"/>
<comment type="caution">
    <text evidence="8">The sequence shown here is derived from an EMBL/GenBank/DDBJ whole genome shotgun (WGS) entry which is preliminary data.</text>
</comment>
<feature type="compositionally biased region" description="Polar residues" evidence="6">
    <location>
        <begin position="435"/>
        <end position="445"/>
    </location>
</feature>
<evidence type="ECO:0000313" key="8">
    <source>
        <dbReference type="EMBL" id="OXG22381.1"/>
    </source>
</evidence>
<dbReference type="InterPro" id="IPR031703">
    <property type="entry name" value="Lipin_mid"/>
</dbReference>
<feature type="region of interest" description="Disordered" evidence="6">
    <location>
        <begin position="585"/>
        <end position="712"/>
    </location>
</feature>